<keyword evidence="4 7" id="KW-0949">S-adenosyl-L-methionine</keyword>
<dbReference type="PANTHER" id="PTHR46098">
    <property type="entry name" value="TRNA (CYTOSINE(38)-C(5))-METHYLTRANSFERASE"/>
    <property type="match status" value="1"/>
</dbReference>
<evidence type="ECO:0000313" key="9">
    <source>
        <dbReference type="EMBL" id="RUO54008.1"/>
    </source>
</evidence>
<sequence length="389" mass="43399">MNFAEFFAGVGLVREGLSHCGWECVWANDYSADKEAVYVANYGGEHFALGDVWQAVSTPDIVPDDVFLYTASFPCTDLSVAGARQGLAGKESGSLGAVIQLLASKDSAGNAPPVVMLENVRGFLTSHEGLDVINTVANFNKLGYVVDILEIDAIHFVPQSRPRVFLFAVKEWLAEEVMKIKPQQDLLEKWWLDFQARPLMRPRNLEKVIKKSHELQWGLLPVPDLPQRTSSLKDIVETEVEESFWWSKERSSKLIGQMAPSHLGQLQAMMNSSVPKYGAVYRRVRKGISRAEIRTDGVAGCLRTPKGGSSKQILIEAHNGEYRVRYMTPREYARLQGVRDDFVLPDNHNKAYFAMGDAVCVDVLEFIGNEILTPLYNAYVEKADARLAG</sequence>
<feature type="active site" evidence="7">
    <location>
        <position position="75"/>
    </location>
</feature>
<dbReference type="GO" id="GO:0009307">
    <property type="term" value="P:DNA restriction-modification system"/>
    <property type="evidence" value="ECO:0007669"/>
    <property type="project" value="UniProtKB-KW"/>
</dbReference>
<dbReference type="EMBL" id="PIPW01000001">
    <property type="protein sequence ID" value="RUO54008.1"/>
    <property type="molecule type" value="Genomic_DNA"/>
</dbReference>
<dbReference type="Gene3D" id="3.40.50.150">
    <property type="entry name" value="Vaccinia Virus protein VP39"/>
    <property type="match status" value="1"/>
</dbReference>
<comment type="similarity">
    <text evidence="7 8">Belongs to the class I-like SAM-binding methyltransferase superfamily. C5-methyltransferase family.</text>
</comment>
<evidence type="ECO:0000256" key="2">
    <source>
        <dbReference type="ARBA" id="ARBA00022603"/>
    </source>
</evidence>
<dbReference type="PRINTS" id="PR00105">
    <property type="entry name" value="C5METTRFRASE"/>
</dbReference>
<dbReference type="Gene3D" id="3.90.120.10">
    <property type="entry name" value="DNA Methylase, subunit A, domain 2"/>
    <property type="match status" value="1"/>
</dbReference>
<evidence type="ECO:0000256" key="3">
    <source>
        <dbReference type="ARBA" id="ARBA00022679"/>
    </source>
</evidence>
<keyword evidence="5" id="KW-0680">Restriction system</keyword>
<evidence type="ECO:0000256" key="4">
    <source>
        <dbReference type="ARBA" id="ARBA00022691"/>
    </source>
</evidence>
<dbReference type="AlphaFoldDB" id="A0A432XZ33"/>
<dbReference type="InterPro" id="IPR001525">
    <property type="entry name" value="C5_MeTfrase"/>
</dbReference>
<dbReference type="OrthoDB" id="9813719at2"/>
<evidence type="ECO:0000313" key="10">
    <source>
        <dbReference type="Proteomes" id="UP000287198"/>
    </source>
</evidence>
<keyword evidence="3 7" id="KW-0808">Transferase</keyword>
<evidence type="ECO:0000256" key="5">
    <source>
        <dbReference type="ARBA" id="ARBA00022747"/>
    </source>
</evidence>
<dbReference type="InterPro" id="IPR029063">
    <property type="entry name" value="SAM-dependent_MTases_sf"/>
</dbReference>
<keyword evidence="10" id="KW-1185">Reference proteome</keyword>
<dbReference type="Pfam" id="PF00145">
    <property type="entry name" value="DNA_methylase"/>
    <property type="match status" value="1"/>
</dbReference>
<dbReference type="SUPFAM" id="SSF53335">
    <property type="entry name" value="S-adenosyl-L-methionine-dependent methyltransferases"/>
    <property type="match status" value="1"/>
</dbReference>
<accession>A0A432XZ33</accession>
<organism evidence="9 10">
    <name type="scientific">Pseudidiomarina halophila</name>
    <dbReference type="NCBI Taxonomy" id="1449799"/>
    <lineage>
        <taxon>Bacteria</taxon>
        <taxon>Pseudomonadati</taxon>
        <taxon>Pseudomonadota</taxon>
        <taxon>Gammaproteobacteria</taxon>
        <taxon>Alteromonadales</taxon>
        <taxon>Idiomarinaceae</taxon>
        <taxon>Pseudidiomarina</taxon>
    </lineage>
</organism>
<dbReference type="GO" id="GO:0003886">
    <property type="term" value="F:DNA (cytosine-5-)-methyltransferase activity"/>
    <property type="evidence" value="ECO:0007669"/>
    <property type="project" value="UniProtKB-EC"/>
</dbReference>
<comment type="caution">
    <text evidence="9">The sequence shown here is derived from an EMBL/GenBank/DDBJ whole genome shotgun (WGS) entry which is preliminary data.</text>
</comment>
<dbReference type="InterPro" id="IPR050750">
    <property type="entry name" value="C5-MTase"/>
</dbReference>
<reference evidence="10" key="1">
    <citation type="journal article" date="2018" name="Front. Microbiol.">
        <title>Genome-Based Analysis Reveals the Taxonomy and Diversity of the Family Idiomarinaceae.</title>
        <authorList>
            <person name="Liu Y."/>
            <person name="Lai Q."/>
            <person name="Shao Z."/>
        </authorList>
    </citation>
    <scope>NUCLEOTIDE SEQUENCE [LARGE SCALE GENOMIC DNA]</scope>
    <source>
        <strain evidence="10">BH195</strain>
    </source>
</reference>
<dbReference type="GO" id="GO:0032259">
    <property type="term" value="P:methylation"/>
    <property type="evidence" value="ECO:0007669"/>
    <property type="project" value="UniProtKB-KW"/>
</dbReference>
<dbReference type="EC" id="2.1.1.37" evidence="1"/>
<dbReference type="PANTHER" id="PTHR46098:SF1">
    <property type="entry name" value="TRNA (CYTOSINE(38)-C(5))-METHYLTRANSFERASE"/>
    <property type="match status" value="1"/>
</dbReference>
<dbReference type="Proteomes" id="UP000287198">
    <property type="component" value="Unassembled WGS sequence"/>
</dbReference>
<comment type="catalytic activity">
    <reaction evidence="6">
        <text>a 2'-deoxycytidine in DNA + S-adenosyl-L-methionine = a 5-methyl-2'-deoxycytidine in DNA + S-adenosyl-L-homocysteine + H(+)</text>
        <dbReference type="Rhea" id="RHEA:13681"/>
        <dbReference type="Rhea" id="RHEA-COMP:11369"/>
        <dbReference type="Rhea" id="RHEA-COMP:11370"/>
        <dbReference type="ChEBI" id="CHEBI:15378"/>
        <dbReference type="ChEBI" id="CHEBI:57856"/>
        <dbReference type="ChEBI" id="CHEBI:59789"/>
        <dbReference type="ChEBI" id="CHEBI:85452"/>
        <dbReference type="ChEBI" id="CHEBI:85454"/>
        <dbReference type="EC" id="2.1.1.37"/>
    </reaction>
</comment>
<name>A0A432XZ33_9GAMM</name>
<evidence type="ECO:0000256" key="6">
    <source>
        <dbReference type="ARBA" id="ARBA00047422"/>
    </source>
</evidence>
<protein>
    <recommendedName>
        <fullName evidence="1">DNA (cytosine-5-)-methyltransferase</fullName>
        <ecNumber evidence="1">2.1.1.37</ecNumber>
    </recommendedName>
</protein>
<gene>
    <name evidence="9" type="ORF">CWI69_00825</name>
</gene>
<dbReference type="NCBIfam" id="TIGR00675">
    <property type="entry name" value="dcm"/>
    <property type="match status" value="1"/>
</dbReference>
<evidence type="ECO:0000256" key="1">
    <source>
        <dbReference type="ARBA" id="ARBA00011975"/>
    </source>
</evidence>
<evidence type="ECO:0000256" key="8">
    <source>
        <dbReference type="RuleBase" id="RU000416"/>
    </source>
</evidence>
<proteinExistence type="inferred from homology"/>
<keyword evidence="2 7" id="KW-0489">Methyltransferase</keyword>
<dbReference type="PROSITE" id="PS51679">
    <property type="entry name" value="SAM_MT_C5"/>
    <property type="match status" value="1"/>
</dbReference>
<dbReference type="RefSeq" id="WP_126761020.1">
    <property type="nucleotide sequence ID" value="NZ_JBHLTZ010000004.1"/>
</dbReference>
<evidence type="ECO:0000256" key="7">
    <source>
        <dbReference type="PROSITE-ProRule" id="PRU01016"/>
    </source>
</evidence>